<dbReference type="KEGG" id="sdyn:Mal52_27770"/>
<evidence type="ECO:0008006" key="4">
    <source>
        <dbReference type="Google" id="ProtNLM"/>
    </source>
</evidence>
<name>A0A517ZP90_9PLAN</name>
<dbReference type="Proteomes" id="UP000319383">
    <property type="component" value="Chromosome"/>
</dbReference>
<organism evidence="2 3">
    <name type="scientific">Symmachiella dynata</name>
    <dbReference type="NCBI Taxonomy" id="2527995"/>
    <lineage>
        <taxon>Bacteria</taxon>
        <taxon>Pseudomonadati</taxon>
        <taxon>Planctomycetota</taxon>
        <taxon>Planctomycetia</taxon>
        <taxon>Planctomycetales</taxon>
        <taxon>Planctomycetaceae</taxon>
        <taxon>Symmachiella</taxon>
    </lineage>
</organism>
<proteinExistence type="predicted"/>
<gene>
    <name evidence="2" type="ORF">Mal52_27770</name>
</gene>
<feature type="compositionally biased region" description="Acidic residues" evidence="1">
    <location>
        <begin position="224"/>
        <end position="234"/>
    </location>
</feature>
<dbReference type="CDD" id="cd00090">
    <property type="entry name" value="HTH_ARSR"/>
    <property type="match status" value="1"/>
</dbReference>
<dbReference type="AlphaFoldDB" id="A0A517ZP90"/>
<dbReference type="SUPFAM" id="SSF46785">
    <property type="entry name" value="Winged helix' DNA-binding domain"/>
    <property type="match status" value="1"/>
</dbReference>
<dbReference type="GO" id="GO:0006355">
    <property type="term" value="P:regulation of DNA-templated transcription"/>
    <property type="evidence" value="ECO:0007669"/>
    <property type="project" value="UniProtKB-ARBA"/>
</dbReference>
<accession>A0A517ZP90</accession>
<dbReference type="InterPro" id="IPR011991">
    <property type="entry name" value="ArsR-like_HTH"/>
</dbReference>
<reference evidence="2 3" key="1">
    <citation type="submission" date="2019-02" db="EMBL/GenBank/DDBJ databases">
        <title>Deep-cultivation of Planctomycetes and their phenomic and genomic characterization uncovers novel biology.</title>
        <authorList>
            <person name="Wiegand S."/>
            <person name="Jogler M."/>
            <person name="Boedeker C."/>
            <person name="Pinto D."/>
            <person name="Vollmers J."/>
            <person name="Rivas-Marin E."/>
            <person name="Kohn T."/>
            <person name="Peeters S.H."/>
            <person name="Heuer A."/>
            <person name="Rast P."/>
            <person name="Oberbeckmann S."/>
            <person name="Bunk B."/>
            <person name="Jeske O."/>
            <person name="Meyerdierks A."/>
            <person name="Storesund J.E."/>
            <person name="Kallscheuer N."/>
            <person name="Luecker S."/>
            <person name="Lage O.M."/>
            <person name="Pohl T."/>
            <person name="Merkel B.J."/>
            <person name="Hornburger P."/>
            <person name="Mueller R.-W."/>
            <person name="Bruemmer F."/>
            <person name="Labrenz M."/>
            <person name="Spormann A.M."/>
            <person name="Op den Camp H."/>
            <person name="Overmann J."/>
            <person name="Amann R."/>
            <person name="Jetten M.S.M."/>
            <person name="Mascher T."/>
            <person name="Medema M.H."/>
            <person name="Devos D.P."/>
            <person name="Kaster A.-K."/>
            <person name="Ovreas L."/>
            <person name="Rohde M."/>
            <person name="Galperin M.Y."/>
            <person name="Jogler C."/>
        </authorList>
    </citation>
    <scope>NUCLEOTIDE SEQUENCE [LARGE SCALE GENOMIC DNA]</scope>
    <source>
        <strain evidence="2 3">Mal52</strain>
    </source>
</reference>
<evidence type="ECO:0000313" key="3">
    <source>
        <dbReference type="Proteomes" id="UP000319383"/>
    </source>
</evidence>
<evidence type="ECO:0000313" key="2">
    <source>
        <dbReference type="EMBL" id="QDU44298.1"/>
    </source>
</evidence>
<dbReference type="EMBL" id="CP036276">
    <property type="protein sequence ID" value="QDU44298.1"/>
    <property type="molecule type" value="Genomic_DNA"/>
</dbReference>
<dbReference type="RefSeq" id="WP_145376680.1">
    <property type="nucleotide sequence ID" value="NZ_CP036276.1"/>
</dbReference>
<dbReference type="InterPro" id="IPR036390">
    <property type="entry name" value="WH_DNA-bd_sf"/>
</dbReference>
<keyword evidence="3" id="KW-1185">Reference proteome</keyword>
<evidence type="ECO:0000256" key="1">
    <source>
        <dbReference type="SAM" id="MobiDB-lite"/>
    </source>
</evidence>
<feature type="region of interest" description="Disordered" evidence="1">
    <location>
        <begin position="208"/>
        <end position="242"/>
    </location>
</feature>
<sequence length="463" mass="51220">MLSKQQRITLETSRRRFEHAAVELPVLDCWLIFADAENRDLFESACKHTGRHEHDRSSITGDFSISAGFTTTGQWNRDGFRKLIGVMRSAGDAVRESGWGKKYWPLQRPWGDGFYDWLTFLADRQFQDGQLNLWIPIRGPQKNVVMNWELMRLGTYPSDQLEEHGVDVERFKSWNGNPPNFMEFNLCDVVTLSIAVCSVVLNEVTARPTRTTTEPGVDVSPDANNEESIGDETDATGTGNDPEPFTGGQIVFFEDRVELCGVVIFSESMSTKKWRVLKLLRDIQSDKGRGYSGAKLAAELKLADARSAAGLIRDIRKQIKKALLADAKIDCKIDDVIVSGGPGYRFSHKLSVQGAAKNGETPLQDHETAQSLHGDPVRDTVNGPVGDPVLPSGDTVAVRQNRILQLLQSGLELRAPAIADELGSPLPTVKRDLKSLKGEGKVEFVGAPKTGHYRLCSRVDSGN</sequence>
<protein>
    <recommendedName>
        <fullName evidence="4">HTH deoR-type domain-containing protein</fullName>
    </recommendedName>
</protein>